<dbReference type="RefSeq" id="WP_064984273.1">
    <property type="nucleotide sequence ID" value="NZ_LZLC01000202.1"/>
</dbReference>
<comment type="caution">
    <text evidence="3">The sequence shown here is derived from an EMBL/GenBank/DDBJ whole genome shotgun (WGS) entry which is preliminary data.</text>
</comment>
<name>A0A1A3GSI3_MYCMU</name>
<dbReference type="PROSITE" id="PS51677">
    <property type="entry name" value="NODB"/>
    <property type="match status" value="1"/>
</dbReference>
<reference evidence="3 4" key="1">
    <citation type="submission" date="2016-06" db="EMBL/GenBank/DDBJ databases">
        <authorList>
            <person name="Kjaerup R.B."/>
            <person name="Dalgaard T.S."/>
            <person name="Juul-Madsen H.R."/>
        </authorList>
    </citation>
    <scope>NUCLEOTIDE SEQUENCE [LARGE SCALE GENOMIC DNA]</scope>
    <source>
        <strain evidence="3 4">1127319.6</strain>
    </source>
</reference>
<dbReference type="Pfam" id="PF01522">
    <property type="entry name" value="Polysacc_deac_1"/>
    <property type="match status" value="1"/>
</dbReference>
<evidence type="ECO:0000256" key="1">
    <source>
        <dbReference type="SAM" id="SignalP"/>
    </source>
</evidence>
<dbReference type="GO" id="GO:0005975">
    <property type="term" value="P:carbohydrate metabolic process"/>
    <property type="evidence" value="ECO:0007669"/>
    <property type="project" value="InterPro"/>
</dbReference>
<dbReference type="InterPro" id="IPR050248">
    <property type="entry name" value="Polysacc_deacetylase_ArnD"/>
</dbReference>
<keyword evidence="1" id="KW-0732">Signal</keyword>
<dbReference type="Gene3D" id="3.20.20.370">
    <property type="entry name" value="Glycoside hydrolase/deacetylase"/>
    <property type="match status" value="1"/>
</dbReference>
<feature type="chain" id="PRO_5038814071" evidence="1">
    <location>
        <begin position="22"/>
        <end position="253"/>
    </location>
</feature>
<feature type="signal peptide" evidence="1">
    <location>
        <begin position="1"/>
        <end position="21"/>
    </location>
</feature>
<protein>
    <submittedName>
        <fullName evidence="3">Polysaccharide deacetylase</fullName>
    </submittedName>
</protein>
<dbReference type="AlphaFoldDB" id="A0A1A3GSI3"/>
<dbReference type="Proteomes" id="UP000093898">
    <property type="component" value="Unassembled WGS sequence"/>
</dbReference>
<evidence type="ECO:0000313" key="4">
    <source>
        <dbReference type="Proteomes" id="UP000093898"/>
    </source>
</evidence>
<dbReference type="EMBL" id="LZLC01000202">
    <property type="protein sequence ID" value="OBJ38294.1"/>
    <property type="molecule type" value="Genomic_DNA"/>
</dbReference>
<gene>
    <name evidence="3" type="ORF">A5630_29950</name>
</gene>
<dbReference type="InterPro" id="IPR002509">
    <property type="entry name" value="NODB_dom"/>
</dbReference>
<dbReference type="InterPro" id="IPR011330">
    <property type="entry name" value="Glyco_hydro/deAcase_b/a-brl"/>
</dbReference>
<sequence length="253" mass="26208">MITRRAFLAAGAAAAGSLALAAPSAAAQDPSAVAGQYARRVPTQWGMALPGIVTSVPAGGRQIALTFDACRGGVDEALLDTLQRNNVPAVLFFNSRWIDQHPDRAAQLAANPLFEIGNHGTRHVPLSVTGRAAYGIAGTRSATEVVDEVWGNQLKLTALTGRAPTWFRPGTAHYDDVAVQIVRDLGLQPLGFSVNGDCGATLPAARVRANVVGAQPGSVVISHMNHPGSGTAAGYAGAIADMRAAGWEFVRPA</sequence>
<dbReference type="PANTHER" id="PTHR10587">
    <property type="entry name" value="GLYCOSYL TRANSFERASE-RELATED"/>
    <property type="match status" value="1"/>
</dbReference>
<dbReference type="InterPro" id="IPR006311">
    <property type="entry name" value="TAT_signal"/>
</dbReference>
<feature type="domain" description="NodB homology" evidence="2">
    <location>
        <begin position="61"/>
        <end position="253"/>
    </location>
</feature>
<organism evidence="3 4">
    <name type="scientific">Mycolicibacterium mucogenicum</name>
    <name type="common">Mycobacterium mucogenicum</name>
    <dbReference type="NCBI Taxonomy" id="56689"/>
    <lineage>
        <taxon>Bacteria</taxon>
        <taxon>Bacillati</taxon>
        <taxon>Actinomycetota</taxon>
        <taxon>Actinomycetes</taxon>
        <taxon>Mycobacteriales</taxon>
        <taxon>Mycobacteriaceae</taxon>
        <taxon>Mycolicibacterium</taxon>
    </lineage>
</organism>
<evidence type="ECO:0000259" key="2">
    <source>
        <dbReference type="PROSITE" id="PS51677"/>
    </source>
</evidence>
<dbReference type="PROSITE" id="PS51318">
    <property type="entry name" value="TAT"/>
    <property type="match status" value="1"/>
</dbReference>
<dbReference type="GO" id="GO:0016810">
    <property type="term" value="F:hydrolase activity, acting on carbon-nitrogen (but not peptide) bonds"/>
    <property type="evidence" value="ECO:0007669"/>
    <property type="project" value="InterPro"/>
</dbReference>
<proteinExistence type="predicted"/>
<dbReference type="PANTHER" id="PTHR10587:SF134">
    <property type="entry name" value="SECRETED PROTEIN"/>
    <property type="match status" value="1"/>
</dbReference>
<dbReference type="STRING" id="56689.GCA_001291445_04093"/>
<accession>A0A1A3GSI3</accession>
<evidence type="ECO:0000313" key="3">
    <source>
        <dbReference type="EMBL" id="OBJ38294.1"/>
    </source>
</evidence>
<dbReference type="SUPFAM" id="SSF88713">
    <property type="entry name" value="Glycoside hydrolase/deacetylase"/>
    <property type="match status" value="1"/>
</dbReference>